<organism evidence="1 2">
    <name type="scientific">Chitinophaga rupis</name>
    <dbReference type="NCBI Taxonomy" id="573321"/>
    <lineage>
        <taxon>Bacteria</taxon>
        <taxon>Pseudomonadati</taxon>
        <taxon>Bacteroidota</taxon>
        <taxon>Chitinophagia</taxon>
        <taxon>Chitinophagales</taxon>
        <taxon>Chitinophagaceae</taxon>
        <taxon>Chitinophaga</taxon>
    </lineage>
</organism>
<proteinExistence type="predicted"/>
<accession>A0A1H7PR46</accession>
<protein>
    <recommendedName>
        <fullName evidence="3">Fimbrillin-like</fullName>
    </recommendedName>
</protein>
<dbReference type="EMBL" id="FOBB01000002">
    <property type="protein sequence ID" value="SEL37864.1"/>
    <property type="molecule type" value="Genomic_DNA"/>
</dbReference>
<dbReference type="OrthoDB" id="670036at2"/>
<name>A0A1H7PR46_9BACT</name>
<dbReference type="RefSeq" id="WP_143080935.1">
    <property type="nucleotide sequence ID" value="NZ_FOBB01000002.1"/>
</dbReference>
<evidence type="ECO:0008006" key="3">
    <source>
        <dbReference type="Google" id="ProtNLM"/>
    </source>
</evidence>
<reference evidence="1 2" key="1">
    <citation type="submission" date="2016-10" db="EMBL/GenBank/DDBJ databases">
        <authorList>
            <person name="de Groot N.N."/>
        </authorList>
    </citation>
    <scope>NUCLEOTIDE SEQUENCE [LARGE SCALE GENOMIC DNA]</scope>
    <source>
        <strain evidence="1 2">DSM 21039</strain>
    </source>
</reference>
<dbReference type="PROSITE" id="PS51257">
    <property type="entry name" value="PROKAR_LIPOPROTEIN"/>
    <property type="match status" value="1"/>
</dbReference>
<evidence type="ECO:0000313" key="2">
    <source>
        <dbReference type="Proteomes" id="UP000198984"/>
    </source>
</evidence>
<gene>
    <name evidence="1" type="ORF">SAMN04488505_102143</name>
</gene>
<dbReference type="Proteomes" id="UP000198984">
    <property type="component" value="Unassembled WGS sequence"/>
</dbReference>
<dbReference type="AlphaFoldDB" id="A0A1H7PR46"/>
<keyword evidence="2" id="KW-1185">Reference proteome</keyword>
<evidence type="ECO:0000313" key="1">
    <source>
        <dbReference type="EMBL" id="SEL37864.1"/>
    </source>
</evidence>
<sequence>MRSKLFLLACVLVTIFSCKKSNESTPVTPPPVSNSSTTEVQLKLGGDFSITESPLGRRSKNADQHARTLNDSTIYAVEVRQGNNTVYRGVFNSPDSIFVQVPASRPVSIGVTVIRRGSGAGLYYSWDDNGRQYFPDPIRASLLNRMEPANADDGTGTLAYIPVFDPADTTTFTQTQISEVDAYSGSVTLSSAGMPPVITIPVKRLTFGFRYNVSGFTSGRLIADFNGMMPAKYLTPSDAASTNYIYTAADFYWVDTILEYAVDMTLKWEKPNASVVVLGTTKLNLKRNVLINVNVTIPADGAAVSIPLDNSWISTEDVNL</sequence>